<comment type="subcellular location">
    <subcellularLocation>
        <location evidence="1">Cell inner membrane</location>
        <topology evidence="1">Single-pass membrane protein</topology>
        <orientation evidence="1">Periplasmic side</orientation>
    </subcellularLocation>
</comment>
<evidence type="ECO:0000256" key="2">
    <source>
        <dbReference type="ARBA" id="ARBA00006555"/>
    </source>
</evidence>
<dbReference type="PANTHER" id="PTHR33446:SF11">
    <property type="entry name" value="TONB3"/>
    <property type="match status" value="1"/>
</dbReference>
<dbReference type="PANTHER" id="PTHR33446">
    <property type="entry name" value="PROTEIN TONB-RELATED"/>
    <property type="match status" value="1"/>
</dbReference>
<dbReference type="SUPFAM" id="SSF74653">
    <property type="entry name" value="TolA/TonB C-terminal domain"/>
    <property type="match status" value="1"/>
</dbReference>
<proteinExistence type="inferred from homology"/>
<evidence type="ECO:0000256" key="6">
    <source>
        <dbReference type="ARBA" id="ARBA00022692"/>
    </source>
</evidence>
<evidence type="ECO:0000313" key="13">
    <source>
        <dbReference type="EMBL" id="MFD2113928.1"/>
    </source>
</evidence>
<keyword evidence="3" id="KW-0813">Transport</keyword>
<feature type="domain" description="TonB C-terminal" evidence="12">
    <location>
        <begin position="217"/>
        <end position="311"/>
    </location>
</feature>
<dbReference type="EMBL" id="JBHUHX010000061">
    <property type="protein sequence ID" value="MFD2113928.1"/>
    <property type="molecule type" value="Genomic_DNA"/>
</dbReference>
<dbReference type="InterPro" id="IPR006260">
    <property type="entry name" value="TonB/TolA_C"/>
</dbReference>
<evidence type="ECO:0000259" key="12">
    <source>
        <dbReference type="PROSITE" id="PS52015"/>
    </source>
</evidence>
<keyword evidence="6 11" id="KW-0812">Transmembrane</keyword>
<evidence type="ECO:0000256" key="1">
    <source>
        <dbReference type="ARBA" id="ARBA00004383"/>
    </source>
</evidence>
<comment type="similarity">
    <text evidence="2">Belongs to the TonB family.</text>
</comment>
<comment type="caution">
    <text evidence="13">The sequence shown here is derived from an EMBL/GenBank/DDBJ whole genome shotgun (WGS) entry which is preliminary data.</text>
</comment>
<organism evidence="13 14">
    <name type="scientific">Thiorhodococcus fuscus</name>
    <dbReference type="NCBI Taxonomy" id="527200"/>
    <lineage>
        <taxon>Bacteria</taxon>
        <taxon>Pseudomonadati</taxon>
        <taxon>Pseudomonadota</taxon>
        <taxon>Gammaproteobacteria</taxon>
        <taxon>Chromatiales</taxon>
        <taxon>Chromatiaceae</taxon>
        <taxon>Thiorhodococcus</taxon>
    </lineage>
</organism>
<dbReference type="Proteomes" id="UP001597337">
    <property type="component" value="Unassembled WGS sequence"/>
</dbReference>
<keyword evidence="9 11" id="KW-0472">Membrane</keyword>
<dbReference type="Pfam" id="PF03544">
    <property type="entry name" value="TonB_C"/>
    <property type="match status" value="1"/>
</dbReference>
<sequence length="317" mass="34170">MDRRPGEQELPHALRIHHGQTPSPAFILALIGAGLLHLVALLALDIQPPKPPPIPETALEILVLTEGGHTADYAAPDAALAQRTQTGASPTGTTALSSPGEAIQEVDPAPEKTPPEPLPEVTEAVVETAPEPAPKTAPPPPPEEELDVLAAKRPDETLADLPPTRPPIDAAGILASQSREIARLTSNLEAQSSAYARRVRRKSISASTREFRYASYLSAWARKVERIGNLNYPQAAKEARLYGSLILHVAIRSDGSVERIRIVRSSGSDLLDEAAIQIVELAAPYSPFPPDIAAETDVLDIIRTWQFMRGDVLGWER</sequence>
<evidence type="ECO:0000256" key="5">
    <source>
        <dbReference type="ARBA" id="ARBA00022519"/>
    </source>
</evidence>
<name>A0ABW4YE18_9GAMM</name>
<keyword evidence="4" id="KW-1003">Cell membrane</keyword>
<feature type="region of interest" description="Disordered" evidence="10">
    <location>
        <begin position="82"/>
        <end position="118"/>
    </location>
</feature>
<evidence type="ECO:0000256" key="9">
    <source>
        <dbReference type="ARBA" id="ARBA00023136"/>
    </source>
</evidence>
<protein>
    <submittedName>
        <fullName evidence="13">Energy transducer TonB</fullName>
    </submittedName>
</protein>
<gene>
    <name evidence="13" type="ORF">ACFSJC_18935</name>
</gene>
<evidence type="ECO:0000313" key="14">
    <source>
        <dbReference type="Proteomes" id="UP001597337"/>
    </source>
</evidence>
<evidence type="ECO:0000256" key="7">
    <source>
        <dbReference type="ARBA" id="ARBA00022927"/>
    </source>
</evidence>
<keyword evidence="8 11" id="KW-1133">Transmembrane helix</keyword>
<dbReference type="PROSITE" id="PS52015">
    <property type="entry name" value="TONB_CTD"/>
    <property type="match status" value="1"/>
</dbReference>
<evidence type="ECO:0000256" key="11">
    <source>
        <dbReference type="SAM" id="Phobius"/>
    </source>
</evidence>
<evidence type="ECO:0000256" key="8">
    <source>
        <dbReference type="ARBA" id="ARBA00022989"/>
    </source>
</evidence>
<keyword evidence="7" id="KW-0653">Protein transport</keyword>
<dbReference type="InterPro" id="IPR037682">
    <property type="entry name" value="TonB_C"/>
</dbReference>
<evidence type="ECO:0000256" key="3">
    <source>
        <dbReference type="ARBA" id="ARBA00022448"/>
    </source>
</evidence>
<dbReference type="InterPro" id="IPR051045">
    <property type="entry name" value="TonB-dependent_transducer"/>
</dbReference>
<evidence type="ECO:0000256" key="10">
    <source>
        <dbReference type="SAM" id="MobiDB-lite"/>
    </source>
</evidence>
<dbReference type="Gene3D" id="3.30.1150.10">
    <property type="match status" value="1"/>
</dbReference>
<dbReference type="RefSeq" id="WP_386028762.1">
    <property type="nucleotide sequence ID" value="NZ_JBHUHX010000061.1"/>
</dbReference>
<feature type="compositionally biased region" description="Polar residues" evidence="10">
    <location>
        <begin position="82"/>
        <end position="97"/>
    </location>
</feature>
<keyword evidence="14" id="KW-1185">Reference proteome</keyword>
<accession>A0ABW4YE18</accession>
<reference evidence="14" key="1">
    <citation type="journal article" date="2019" name="Int. J. Syst. Evol. Microbiol.">
        <title>The Global Catalogue of Microorganisms (GCM) 10K type strain sequencing project: providing services to taxonomists for standard genome sequencing and annotation.</title>
        <authorList>
            <consortium name="The Broad Institute Genomics Platform"/>
            <consortium name="The Broad Institute Genome Sequencing Center for Infectious Disease"/>
            <person name="Wu L."/>
            <person name="Ma J."/>
        </authorList>
    </citation>
    <scope>NUCLEOTIDE SEQUENCE [LARGE SCALE GENOMIC DNA]</scope>
    <source>
        <strain evidence="14">KACC 12597</strain>
    </source>
</reference>
<keyword evidence="5" id="KW-0997">Cell inner membrane</keyword>
<evidence type="ECO:0000256" key="4">
    <source>
        <dbReference type="ARBA" id="ARBA00022475"/>
    </source>
</evidence>
<feature type="transmembrane region" description="Helical" evidence="11">
    <location>
        <begin position="25"/>
        <end position="44"/>
    </location>
</feature>
<dbReference type="NCBIfam" id="TIGR01352">
    <property type="entry name" value="tonB_Cterm"/>
    <property type="match status" value="1"/>
</dbReference>